<sequence length="147" mass="16437">MVIDTLDNLEKYVSLNPLFAEVVKFINENDLTKLETGKHPIQGDDLFVNIAVAHGKTEEEATIEAHRQMIDIQIPMNTEETYGYSPVKDLPEVEYDEAKDCTVYPGVKAQTVVTCKPGQFAIFFPQDGHQPCIGKGDIHKAIFKVKA</sequence>
<proteinExistence type="predicted"/>
<organism evidence="1 2">
    <name type="scientific">Segatella copri</name>
    <dbReference type="NCBI Taxonomy" id="165179"/>
    <lineage>
        <taxon>Bacteria</taxon>
        <taxon>Pseudomonadati</taxon>
        <taxon>Bacteroidota</taxon>
        <taxon>Bacteroidia</taxon>
        <taxon>Bacteroidales</taxon>
        <taxon>Prevotellaceae</taxon>
        <taxon>Segatella</taxon>
    </lineage>
</organism>
<dbReference type="PANTHER" id="PTHR34986:SF1">
    <property type="entry name" value="PROTEIN YIAL"/>
    <property type="match status" value="1"/>
</dbReference>
<protein>
    <submittedName>
        <fullName evidence="1">DUF386 domain-containing protein</fullName>
    </submittedName>
</protein>
<evidence type="ECO:0000313" key="1">
    <source>
        <dbReference type="EMBL" id="MQP15762.1"/>
    </source>
</evidence>
<dbReference type="SUPFAM" id="SSF51197">
    <property type="entry name" value="Clavaminate synthase-like"/>
    <property type="match status" value="1"/>
</dbReference>
<dbReference type="GO" id="GO:0005829">
    <property type="term" value="C:cytosol"/>
    <property type="evidence" value="ECO:0007669"/>
    <property type="project" value="TreeGrafter"/>
</dbReference>
<dbReference type="PANTHER" id="PTHR34986">
    <property type="entry name" value="EVOLVED BETA-GALACTOSIDASE SUBUNIT BETA"/>
    <property type="match status" value="1"/>
</dbReference>
<dbReference type="Proteomes" id="UP000477980">
    <property type="component" value="Unassembled WGS sequence"/>
</dbReference>
<dbReference type="InterPro" id="IPR004375">
    <property type="entry name" value="NanQ/TabA/YiaL"/>
</dbReference>
<dbReference type="Pfam" id="PF04074">
    <property type="entry name" value="DUF386"/>
    <property type="match status" value="1"/>
</dbReference>
<dbReference type="AlphaFoldDB" id="A0A6G1VRW1"/>
<gene>
    <name evidence="1" type="ORF">F7D25_15445</name>
</gene>
<dbReference type="OrthoDB" id="9792756at2"/>
<dbReference type="RefSeq" id="WP_153090195.1">
    <property type="nucleotide sequence ID" value="NZ_VZAH01000158.1"/>
</dbReference>
<dbReference type="EMBL" id="VZAH01000158">
    <property type="protein sequence ID" value="MQP15762.1"/>
    <property type="molecule type" value="Genomic_DNA"/>
</dbReference>
<dbReference type="Gene3D" id="2.60.120.370">
    <property type="entry name" value="YhcH/YjgK/YiaL"/>
    <property type="match status" value="1"/>
</dbReference>
<comment type="caution">
    <text evidence="1">The sequence shown here is derived from an EMBL/GenBank/DDBJ whole genome shotgun (WGS) entry which is preliminary data.</text>
</comment>
<dbReference type="NCBIfam" id="TIGR00022">
    <property type="entry name" value="YhcH/YjgK/YiaL family protein"/>
    <property type="match status" value="1"/>
</dbReference>
<reference evidence="1 2" key="1">
    <citation type="submission" date="2019-09" db="EMBL/GenBank/DDBJ databases">
        <title>Distinct polysaccharide growth profiles of human intestinal Prevotella copri isolates.</title>
        <authorList>
            <person name="Fehlner-Peach H."/>
            <person name="Magnabosco C."/>
            <person name="Raghavan V."/>
            <person name="Scher J.U."/>
            <person name="Tett A."/>
            <person name="Cox L.M."/>
            <person name="Gottsegen C."/>
            <person name="Watters A."/>
            <person name="Wiltshire- Gordon J.D."/>
            <person name="Segata N."/>
            <person name="Bonneau R."/>
            <person name="Littman D.R."/>
        </authorList>
    </citation>
    <scope>NUCLEOTIDE SEQUENCE [LARGE SCALE GENOMIC DNA]</scope>
    <source>
        <strain evidence="2">iAA917</strain>
    </source>
</reference>
<evidence type="ECO:0000313" key="2">
    <source>
        <dbReference type="Proteomes" id="UP000477980"/>
    </source>
</evidence>
<accession>A0A6G1VRW1</accession>
<dbReference type="InterPro" id="IPR037012">
    <property type="entry name" value="NanQ/TabA/YiaL_sf"/>
</dbReference>
<name>A0A6G1VRW1_9BACT</name>